<accession>A0A4V3HQX4</accession>
<dbReference type="CDD" id="cd05195">
    <property type="entry name" value="enoyl_red"/>
    <property type="match status" value="1"/>
</dbReference>
<dbReference type="InterPro" id="IPR050091">
    <property type="entry name" value="PKS_NRPS_Biosynth_Enz"/>
</dbReference>
<dbReference type="PROSITE" id="PS52004">
    <property type="entry name" value="KS3_2"/>
    <property type="match status" value="1"/>
</dbReference>
<dbReference type="SUPFAM" id="SSF52151">
    <property type="entry name" value="FabD/lysophospholipase-like"/>
    <property type="match status" value="1"/>
</dbReference>
<proteinExistence type="predicted"/>
<feature type="active site" description="Proton donor; for dehydratase activity" evidence="6">
    <location>
        <position position="901"/>
    </location>
</feature>
<dbReference type="GO" id="GO:0004312">
    <property type="term" value="F:fatty acid synthase activity"/>
    <property type="evidence" value="ECO:0007669"/>
    <property type="project" value="TreeGrafter"/>
</dbReference>
<sequence length="1825" mass="197564">MEAIAVIGMACRFPGSATSPEKLWKMMVNKESAWTEFPKDRLNIHGYYHPSGDRQGSISFKGAHFLRQNVAAFDASFFSVMAEDAKAMDPQQRLLLEVSYEALENAGLPIEGLRGTPTAVYVGSFVKDYEQICLRDMDWQPQYAATGTGNAIMSNRISYTYDFKGPSMTIDTGCSGSLVAVHLAAQALRSGDCSLALAAGAGMILTPNTMMPMTALNFLSPDGKCFAFDSRANGYGRGEGIGFVVLKRLSDAVKDNDTIRAVIRGTHVNQDGSTPGITLPSKEAQVANIRHLYSKHGLDMHRTAFVECHGTGTQAGDTRELKAISETLSVGRHCDNPVLVGSVKTNIGHLEGAAGIAGLIKGVLIIEKGEIPPNINFEKGNPDIKFEDWGVKVPTDLTRWPLEGPRRVALVDLLRCCKVTPSSTIGHSSGEIAAAYASGCINSETALTLAYYRGQSASLLSNSGSRFQGGMCAVKLSLDEARQYLRLAGDEKDLQIACINSPTSVTISGSVQDIIAMRDEMKTSNILCKILDVQLAYHSRHMNLIKEKYGGSIAGIISVDSPTGIRFFSTVCGGELRGRSLGPSYWTQNLVSPVQFWGAVEALIGSENRPDVFVEISPQVVLESAITEIVSSVPAGPTSRGHTKKSFSTLVDLPSYPWNHSNTFWHESHTCTEHRFRNHGRQDLIGSPSPDATTFEPRWRGFFRISENPWIQDHRVQQTIVYPAAGMVAMAIEAASQMAENMSDILGFQVINLHIERAMVIAPTSHGLEYSLNLKQVPSRPQEEPEWDFSLYSKQEGGAWLRHADGQVKIRKSTEAHALHAARHSDKYSELEALCGKTLLARQLYETLDVVGLNYGPCFQNVSSVSTHGTSCISKIRIPDTKSKMPANFEYPHVIHPATLDSMFHPLFAIDAKPMVPSTIESVFVSAGIPKGAGHEFVGYALARRRGICDATASIYMAPGPEDLGSPSVVIEGLQLSALSASPMDDGKFLPNHRNLCSEIIWKEDYVTSKTDDLSQLLSLMAHKYPLLAILQCGGSEQLARYILEILSAGGPPRLARYTVTDDQTLSAIQTSFTTSPVLNLLEKREWPTTKLAEEGGKLYIPRLMPLDELNRLVESESSLEIHQQPVCHVDNAETYYEMVLSKPGLADDCFHFCATPFSGELGSHEVEIRTSTAVLREEDLKTALGLSAEGRLGLDICGFVTNVGSQVEDFRPGDQVCAIVPGAFKTVHRIDLGFVKHSKPAQRHQYTPSIFITAFYAMCHAGYLSRNKKVLIHAGASSYGQAAVRVAGVLEAEVFATVLGDATGTQRKQLVEVCGLPRDHILDADSEMFFADLIAIGKFDVIFNITKDHAVTSSKCVKASGRIIQLVDKTNRASIIPASAMTCVKLDIGLLLEEDPELVKALFTAVDEFVSTFLRSDSDLQCEPVHNFALSSLSAAYKHLRRHPHFGLVVMTVDQETRVPVARELSLNPLAGVIDPLGTYILAGGLGGLGRSIANLLAVNGARRLVFLSRSRGGPNAEAFLDGLRAEGVDARAVCVDITDREALQTHRLSLGKISGVVQCAAVIKDALFETMTYSEWTTVFGPKAIGAINLVEVFGSRSAGPATCADDADSKVLAGPWFIFLSSASGVIGNRGQANYAAGNAVQDALARSTPRACSLDLGPVLEAGMLAQNDETLNKLRGAGFYGIRHQDFLKMVSYAIAGEIGPGIPLPAQIISGVGTGGLIRQNNPGDPFWSRTSLYSYMNIVNVPVTAPDLEAITRPGHENNRVKEMLAVCTGPDEAANVICAGLVQLMAKAMTLLPEEIDPGRRPSAYGVDSLVAVGVRN</sequence>
<dbReference type="Pfam" id="PF14765">
    <property type="entry name" value="PS-DH"/>
    <property type="match status" value="1"/>
</dbReference>
<keyword evidence="3" id="KW-0808">Transferase</keyword>
<dbReference type="InterPro" id="IPR016036">
    <property type="entry name" value="Malonyl_transacylase_ACP-bd"/>
</dbReference>
<dbReference type="InterPro" id="IPR011032">
    <property type="entry name" value="GroES-like_sf"/>
</dbReference>
<feature type="region of interest" description="C-terminal hotdog fold" evidence="6">
    <location>
        <begin position="836"/>
        <end position="985"/>
    </location>
</feature>
<dbReference type="GO" id="GO:0016491">
    <property type="term" value="F:oxidoreductase activity"/>
    <property type="evidence" value="ECO:0007669"/>
    <property type="project" value="UniProtKB-KW"/>
</dbReference>
<dbReference type="SMART" id="SM00825">
    <property type="entry name" value="PKS_KS"/>
    <property type="match status" value="1"/>
</dbReference>
<dbReference type="Pfam" id="PF08659">
    <property type="entry name" value="KR"/>
    <property type="match status" value="1"/>
</dbReference>
<keyword evidence="5" id="KW-0511">Multifunctional enzyme</keyword>
<dbReference type="InterPro" id="IPR020843">
    <property type="entry name" value="ER"/>
</dbReference>
<dbReference type="SMART" id="SM00829">
    <property type="entry name" value="PKS_ER"/>
    <property type="match status" value="1"/>
</dbReference>
<feature type="active site" description="Proton acceptor; for dehydratase activity" evidence="6">
    <location>
        <position position="714"/>
    </location>
</feature>
<dbReference type="InterPro" id="IPR013968">
    <property type="entry name" value="PKS_KR"/>
</dbReference>
<dbReference type="Gene3D" id="3.90.180.10">
    <property type="entry name" value="Medium-chain alcohol dehydrogenases, catalytic domain"/>
    <property type="match status" value="1"/>
</dbReference>
<feature type="domain" description="Ketosynthase family 3 (KS3)" evidence="7">
    <location>
        <begin position="1"/>
        <end position="427"/>
    </location>
</feature>
<dbReference type="CDD" id="cd00833">
    <property type="entry name" value="PKS"/>
    <property type="match status" value="1"/>
</dbReference>
<dbReference type="SUPFAM" id="SSF53901">
    <property type="entry name" value="Thiolase-like"/>
    <property type="match status" value="1"/>
</dbReference>
<dbReference type="Pfam" id="PF21089">
    <property type="entry name" value="PKS_DH_N"/>
    <property type="match status" value="1"/>
</dbReference>
<gene>
    <name evidence="9" type="primary">azaB</name>
    <name evidence="9" type="ORF">C8035_v005758</name>
</gene>
<dbReference type="Gene3D" id="3.10.129.110">
    <property type="entry name" value="Polyketide synthase dehydratase"/>
    <property type="match status" value="1"/>
</dbReference>
<evidence type="ECO:0000256" key="5">
    <source>
        <dbReference type="ARBA" id="ARBA00023268"/>
    </source>
</evidence>
<dbReference type="InterPro" id="IPR020807">
    <property type="entry name" value="PKS_DH"/>
</dbReference>
<dbReference type="SMART" id="SM00822">
    <property type="entry name" value="PKS_KR"/>
    <property type="match status" value="1"/>
</dbReference>
<reference evidence="9 10" key="1">
    <citation type="submission" date="2018-11" db="EMBL/GenBank/DDBJ databases">
        <title>Genome sequence and assembly of Colletotrichum spinosum.</title>
        <authorList>
            <person name="Gan P."/>
            <person name="Shirasu K."/>
        </authorList>
    </citation>
    <scope>NUCLEOTIDE SEQUENCE [LARGE SCALE GENOMIC DNA]</scope>
    <source>
        <strain evidence="9 10">CBS 515.97</strain>
    </source>
</reference>
<dbReference type="PROSITE" id="PS52019">
    <property type="entry name" value="PKS_MFAS_DH"/>
    <property type="match status" value="1"/>
</dbReference>
<dbReference type="Pfam" id="PF02801">
    <property type="entry name" value="Ketoacyl-synt_C"/>
    <property type="match status" value="1"/>
</dbReference>
<dbReference type="Pfam" id="PF00698">
    <property type="entry name" value="Acyl_transf_1"/>
    <property type="match status" value="1"/>
</dbReference>
<dbReference type="PANTHER" id="PTHR43775:SF29">
    <property type="entry name" value="ASPERFURANONE POLYKETIDE SYNTHASE AFOG-RELATED"/>
    <property type="match status" value="1"/>
</dbReference>
<dbReference type="Gene3D" id="3.40.366.10">
    <property type="entry name" value="Malonyl-Coenzyme A Acyl Carrier Protein, domain 2"/>
    <property type="match status" value="1"/>
</dbReference>
<evidence type="ECO:0000256" key="2">
    <source>
        <dbReference type="ARBA" id="ARBA00022553"/>
    </source>
</evidence>
<dbReference type="Pfam" id="PF00109">
    <property type="entry name" value="ketoacyl-synt"/>
    <property type="match status" value="1"/>
</dbReference>
<dbReference type="GO" id="GO:0044550">
    <property type="term" value="P:secondary metabolite biosynthetic process"/>
    <property type="evidence" value="ECO:0007669"/>
    <property type="project" value="TreeGrafter"/>
</dbReference>
<evidence type="ECO:0000259" key="8">
    <source>
        <dbReference type="PROSITE" id="PS52019"/>
    </source>
</evidence>
<dbReference type="GO" id="GO:0006633">
    <property type="term" value="P:fatty acid biosynthetic process"/>
    <property type="evidence" value="ECO:0007669"/>
    <property type="project" value="TreeGrafter"/>
</dbReference>
<name>A0A4V3HQX4_9PEZI</name>
<dbReference type="InterPro" id="IPR001227">
    <property type="entry name" value="Ac_transferase_dom_sf"/>
</dbReference>
<dbReference type="SUPFAM" id="SSF51735">
    <property type="entry name" value="NAD(P)-binding Rossmann-fold domains"/>
    <property type="match status" value="2"/>
</dbReference>
<keyword evidence="1" id="KW-0596">Phosphopantetheine</keyword>
<dbReference type="SUPFAM" id="SSF55048">
    <property type="entry name" value="Probable ACP-binding domain of malonyl-CoA ACP transacylase"/>
    <property type="match status" value="1"/>
</dbReference>
<feature type="region of interest" description="N-terminal hotdog fold" evidence="6">
    <location>
        <begin position="682"/>
        <end position="815"/>
    </location>
</feature>
<keyword evidence="10" id="KW-1185">Reference proteome</keyword>
<organism evidence="9 10">
    <name type="scientific">Colletotrichum spinosum</name>
    <dbReference type="NCBI Taxonomy" id="1347390"/>
    <lineage>
        <taxon>Eukaryota</taxon>
        <taxon>Fungi</taxon>
        <taxon>Dikarya</taxon>
        <taxon>Ascomycota</taxon>
        <taxon>Pezizomycotina</taxon>
        <taxon>Sordariomycetes</taxon>
        <taxon>Hypocreomycetidae</taxon>
        <taxon>Glomerellales</taxon>
        <taxon>Glomerellaceae</taxon>
        <taxon>Colletotrichum</taxon>
        <taxon>Colletotrichum orbiculare species complex</taxon>
    </lineage>
</organism>
<dbReference type="InterPro" id="IPR014030">
    <property type="entry name" value="Ketoacyl_synth_N"/>
</dbReference>
<dbReference type="InterPro" id="IPR014031">
    <property type="entry name" value="Ketoacyl_synth_C"/>
</dbReference>
<evidence type="ECO:0000256" key="3">
    <source>
        <dbReference type="ARBA" id="ARBA00022679"/>
    </source>
</evidence>
<dbReference type="SMART" id="SM00826">
    <property type="entry name" value="PKS_DH"/>
    <property type="match status" value="1"/>
</dbReference>
<evidence type="ECO:0000256" key="1">
    <source>
        <dbReference type="ARBA" id="ARBA00022450"/>
    </source>
</evidence>
<dbReference type="Gene3D" id="3.40.50.720">
    <property type="entry name" value="NAD(P)-binding Rossmann-like Domain"/>
    <property type="match status" value="1"/>
</dbReference>
<evidence type="ECO:0000313" key="9">
    <source>
        <dbReference type="EMBL" id="TDZ29479.1"/>
    </source>
</evidence>
<keyword evidence="4" id="KW-0560">Oxidoreductase</keyword>
<dbReference type="SMART" id="SM00827">
    <property type="entry name" value="PKS_AT"/>
    <property type="match status" value="1"/>
</dbReference>
<dbReference type="InterPro" id="IPR036291">
    <property type="entry name" value="NAD(P)-bd_dom_sf"/>
</dbReference>
<dbReference type="InterPro" id="IPR042104">
    <property type="entry name" value="PKS_dehydratase_sf"/>
</dbReference>
<dbReference type="InterPro" id="IPR057326">
    <property type="entry name" value="KR_dom"/>
</dbReference>
<evidence type="ECO:0000256" key="4">
    <source>
        <dbReference type="ARBA" id="ARBA00023002"/>
    </source>
</evidence>
<evidence type="ECO:0000259" key="7">
    <source>
        <dbReference type="PROSITE" id="PS52004"/>
    </source>
</evidence>
<protein>
    <submittedName>
        <fullName evidence="9">Highly reducing polyketide synthase azaB</fullName>
    </submittedName>
</protein>
<dbReference type="SUPFAM" id="SSF50129">
    <property type="entry name" value="GroES-like"/>
    <property type="match status" value="1"/>
</dbReference>
<evidence type="ECO:0000256" key="6">
    <source>
        <dbReference type="PROSITE-ProRule" id="PRU01363"/>
    </source>
</evidence>
<feature type="domain" description="PKS/mFAS DH" evidence="8">
    <location>
        <begin position="682"/>
        <end position="985"/>
    </location>
</feature>
<dbReference type="InterPro" id="IPR016039">
    <property type="entry name" value="Thiolase-like"/>
</dbReference>
<dbReference type="Pfam" id="PF08240">
    <property type="entry name" value="ADH_N"/>
    <property type="match status" value="1"/>
</dbReference>
<dbReference type="InterPro" id="IPR049551">
    <property type="entry name" value="PKS_DH_C"/>
</dbReference>
<keyword evidence="2" id="KW-0597">Phosphoprotein</keyword>
<dbReference type="InterPro" id="IPR013154">
    <property type="entry name" value="ADH-like_N"/>
</dbReference>
<dbReference type="InterPro" id="IPR049552">
    <property type="entry name" value="PKS_DH_N"/>
</dbReference>
<dbReference type="PANTHER" id="PTHR43775">
    <property type="entry name" value="FATTY ACID SYNTHASE"/>
    <property type="match status" value="1"/>
</dbReference>
<comment type="caution">
    <text evidence="9">The sequence shown here is derived from an EMBL/GenBank/DDBJ whole genome shotgun (WGS) entry which is preliminary data.</text>
</comment>
<dbReference type="InterPro" id="IPR014043">
    <property type="entry name" value="Acyl_transferase_dom"/>
</dbReference>
<dbReference type="InterPro" id="IPR020841">
    <property type="entry name" value="PKS_Beta-ketoAc_synthase_dom"/>
</dbReference>
<dbReference type="InterPro" id="IPR016035">
    <property type="entry name" value="Acyl_Trfase/lysoPLipase"/>
</dbReference>
<dbReference type="Gene3D" id="3.40.47.10">
    <property type="match status" value="1"/>
</dbReference>
<dbReference type="CDD" id="cd05274">
    <property type="entry name" value="KR_FAS_SDR_x"/>
    <property type="match status" value="1"/>
</dbReference>
<dbReference type="InterPro" id="IPR049900">
    <property type="entry name" value="PKS_mFAS_DH"/>
</dbReference>
<dbReference type="Proteomes" id="UP000295083">
    <property type="component" value="Unassembled WGS sequence"/>
</dbReference>
<dbReference type="EMBL" id="QAPG01000255">
    <property type="protein sequence ID" value="TDZ29479.1"/>
    <property type="molecule type" value="Genomic_DNA"/>
</dbReference>
<evidence type="ECO:0000313" key="10">
    <source>
        <dbReference type="Proteomes" id="UP000295083"/>
    </source>
</evidence>